<protein>
    <submittedName>
        <fullName evidence="2">Uncharacterized protein</fullName>
    </submittedName>
</protein>
<sequence length="129" mass="14766">IPLDDDQDEEMEAVVTSIEQNCSNELEKLFVEGDKHGVGSIKREVWKSDKERNRKEFQEDQLRNKSGKRNNRWSSITICLALSVYVRSPAAYETLKSFKILVPGRSTQQAYTSAFLHEPGANNAYIEDQ</sequence>
<reference evidence="2" key="1">
    <citation type="submission" date="2017-05" db="UniProtKB">
        <authorList>
            <consortium name="EnsemblMetazoa"/>
        </authorList>
    </citation>
    <scope>IDENTIFICATION</scope>
</reference>
<feature type="region of interest" description="Disordered" evidence="1">
    <location>
        <begin position="49"/>
        <end position="69"/>
    </location>
</feature>
<dbReference type="OrthoDB" id="5979814at2759"/>
<dbReference type="AlphaFoldDB" id="A0A1X7UEP4"/>
<evidence type="ECO:0000313" key="2">
    <source>
        <dbReference type="EnsemblMetazoa" id="Aqu2.1.25961_001"/>
    </source>
</evidence>
<organism evidence="2">
    <name type="scientific">Amphimedon queenslandica</name>
    <name type="common">Sponge</name>
    <dbReference type="NCBI Taxonomy" id="400682"/>
    <lineage>
        <taxon>Eukaryota</taxon>
        <taxon>Metazoa</taxon>
        <taxon>Porifera</taxon>
        <taxon>Demospongiae</taxon>
        <taxon>Heteroscleromorpha</taxon>
        <taxon>Haplosclerida</taxon>
        <taxon>Niphatidae</taxon>
        <taxon>Amphimedon</taxon>
    </lineage>
</organism>
<feature type="compositionally biased region" description="Basic and acidic residues" evidence="1">
    <location>
        <begin position="49"/>
        <end position="63"/>
    </location>
</feature>
<name>A0A1X7UEP4_AMPQE</name>
<accession>A0A1X7UEP4</accession>
<dbReference type="InParanoid" id="A0A1X7UEP4"/>
<dbReference type="EnsemblMetazoa" id="Aqu2.1.25961_001">
    <property type="protein sequence ID" value="Aqu2.1.25961_001"/>
    <property type="gene ID" value="Aqu2.1.25961"/>
</dbReference>
<proteinExistence type="predicted"/>
<evidence type="ECO:0000256" key="1">
    <source>
        <dbReference type="SAM" id="MobiDB-lite"/>
    </source>
</evidence>